<dbReference type="Gene3D" id="2.30.250.10">
    <property type="entry name" value="Aminopeptidase i, Domain 2"/>
    <property type="match status" value="1"/>
</dbReference>
<evidence type="ECO:0000256" key="9">
    <source>
        <dbReference type="RuleBase" id="RU004386"/>
    </source>
</evidence>
<dbReference type="PRINTS" id="PR00932">
    <property type="entry name" value="AMINO1PTASE"/>
</dbReference>
<evidence type="ECO:0000313" key="10">
    <source>
        <dbReference type="EMBL" id="CAK7268482.1"/>
    </source>
</evidence>
<dbReference type="CDD" id="cd05658">
    <property type="entry name" value="M18_DAP"/>
    <property type="match status" value="1"/>
</dbReference>
<comment type="similarity">
    <text evidence="2 9">Belongs to the peptidase M18 family.</text>
</comment>
<reference evidence="10 11" key="1">
    <citation type="submission" date="2024-01" db="EMBL/GenBank/DDBJ databases">
        <authorList>
            <person name="Allen C."/>
            <person name="Tagirdzhanova G."/>
        </authorList>
    </citation>
    <scope>NUCLEOTIDE SEQUENCE [LARGE SCALE GENOMIC DNA]</scope>
    <source>
        <strain evidence="10 11">CBS 573.63</strain>
    </source>
</reference>
<keyword evidence="8 9" id="KW-0482">Metalloprotease</keyword>
<evidence type="ECO:0000256" key="1">
    <source>
        <dbReference type="ARBA" id="ARBA00001947"/>
    </source>
</evidence>
<dbReference type="EC" id="3.4.11.22" evidence="10"/>
<dbReference type="Proteomes" id="UP001642501">
    <property type="component" value="Unassembled WGS sequence"/>
</dbReference>
<keyword evidence="4 9" id="KW-0645">Protease</keyword>
<evidence type="ECO:0000313" key="11">
    <source>
        <dbReference type="Proteomes" id="UP001642501"/>
    </source>
</evidence>
<evidence type="ECO:0000256" key="4">
    <source>
        <dbReference type="ARBA" id="ARBA00022670"/>
    </source>
</evidence>
<keyword evidence="6 9" id="KW-0378">Hydrolase</keyword>
<sequence>MARRDNTSPMPMHSKRLRPAASYREQLNQRFASGSFGATSFVDSSPSSSTVSTPSPQEVYFASPTRHVAARRQASTLVFRPVGTQAPSTFSSHSSLGSQPADYVEPFLDFISNNPTVFHAVNYFENQLAEAGFVHLNPRADWAPDIKPGGKYYVTRNGSSLIAFTVGGQYVPGNGVVMVAGHVDALTARLKPVSSKPTKAGYVQLGVAPYSGALNSTWWDRDLAIGGRVIVRSPDGDTRIKLVKLNWPIAKIATLAPHFGVSMTGSSNKETEMVPIIGLEGPGPKTSPEVRSDSSFIAGQPPKLVKLVARELDIEPNTIVNWELELYDHQPGTLIGADRDLLSAGRIDDKICSWAAITALLQAKDTHNTGVIRLAGLFDDEEIGSLLRQGARGNLLPSTIERIVEALTKSDTSSSAQPGPGLIARTYAASYLVSADVNHAVHPNFTGNYLEDHAPKLNVGVAVAYDSNGHMTTDSVSAAILLRIAELSGQTLQKFMIRNDSRSGGTIGPSLSSMLGVRTIDAGIPQLSMHSIRATTGALDPGLGVQLFQAVFERFEEVDGEWDQWTD</sequence>
<comment type="cofactor">
    <cofactor evidence="1">
        <name>Zn(2+)</name>
        <dbReference type="ChEBI" id="CHEBI:29105"/>
    </cofactor>
</comment>
<dbReference type="GO" id="GO:0004177">
    <property type="term" value="F:aminopeptidase activity"/>
    <property type="evidence" value="ECO:0007669"/>
    <property type="project" value="UniProtKB-KW"/>
</dbReference>
<keyword evidence="11" id="KW-1185">Reference proteome</keyword>
<evidence type="ECO:0000256" key="6">
    <source>
        <dbReference type="ARBA" id="ARBA00022801"/>
    </source>
</evidence>
<gene>
    <name evidence="10" type="primary">LAP4</name>
    <name evidence="10" type="ORF">SEPCBS57363_003114</name>
</gene>
<proteinExistence type="inferred from homology"/>
<dbReference type="SUPFAM" id="SSF53187">
    <property type="entry name" value="Zn-dependent exopeptidases"/>
    <property type="match status" value="1"/>
</dbReference>
<dbReference type="EMBL" id="CAWUOM010000047">
    <property type="protein sequence ID" value="CAK7268482.1"/>
    <property type="molecule type" value="Genomic_DNA"/>
</dbReference>
<dbReference type="PANTHER" id="PTHR28570:SF4">
    <property type="entry name" value="VACUOLAR AMINOPEPTIDASE 1"/>
    <property type="match status" value="1"/>
</dbReference>
<dbReference type="SUPFAM" id="SSF101821">
    <property type="entry name" value="Aminopeptidase/glucanase lid domain"/>
    <property type="match status" value="1"/>
</dbReference>
<comment type="caution">
    <text evidence="10">The sequence shown here is derived from an EMBL/GenBank/DDBJ whole genome shotgun (WGS) entry which is preliminary data.</text>
</comment>
<evidence type="ECO:0000256" key="7">
    <source>
        <dbReference type="ARBA" id="ARBA00022833"/>
    </source>
</evidence>
<dbReference type="Gene3D" id="3.40.630.10">
    <property type="entry name" value="Zn peptidases"/>
    <property type="match status" value="1"/>
</dbReference>
<protein>
    <submittedName>
        <fullName evidence="10">Vacuolar aminopeptidase 1</fullName>
        <ecNumber evidence="10">3.4.11.22</ecNumber>
    </submittedName>
</protein>
<keyword evidence="5 9" id="KW-0479">Metal-binding</keyword>
<keyword evidence="3 9" id="KW-0031">Aminopeptidase</keyword>
<dbReference type="InterPro" id="IPR001948">
    <property type="entry name" value="Peptidase_M18"/>
</dbReference>
<dbReference type="Pfam" id="PF02127">
    <property type="entry name" value="Peptidase_M18"/>
    <property type="match status" value="1"/>
</dbReference>
<organism evidence="10 11">
    <name type="scientific">Sporothrix epigloea</name>
    <dbReference type="NCBI Taxonomy" id="1892477"/>
    <lineage>
        <taxon>Eukaryota</taxon>
        <taxon>Fungi</taxon>
        <taxon>Dikarya</taxon>
        <taxon>Ascomycota</taxon>
        <taxon>Pezizomycotina</taxon>
        <taxon>Sordariomycetes</taxon>
        <taxon>Sordariomycetidae</taxon>
        <taxon>Ophiostomatales</taxon>
        <taxon>Ophiostomataceae</taxon>
        <taxon>Sporothrix</taxon>
    </lineage>
</organism>
<dbReference type="InterPro" id="IPR023358">
    <property type="entry name" value="Peptidase_M18_dom2"/>
</dbReference>
<evidence type="ECO:0000256" key="2">
    <source>
        <dbReference type="ARBA" id="ARBA00008290"/>
    </source>
</evidence>
<keyword evidence="7 9" id="KW-0862">Zinc</keyword>
<name>A0ABP0DMH3_9PEZI</name>
<evidence type="ECO:0000256" key="8">
    <source>
        <dbReference type="ARBA" id="ARBA00023049"/>
    </source>
</evidence>
<dbReference type="PANTHER" id="PTHR28570">
    <property type="entry name" value="ASPARTYL AMINOPEPTIDASE"/>
    <property type="match status" value="1"/>
</dbReference>
<evidence type="ECO:0000256" key="3">
    <source>
        <dbReference type="ARBA" id="ARBA00022438"/>
    </source>
</evidence>
<accession>A0ABP0DMH3</accession>
<evidence type="ECO:0000256" key="5">
    <source>
        <dbReference type="ARBA" id="ARBA00022723"/>
    </source>
</evidence>